<dbReference type="SUPFAM" id="SSF51182">
    <property type="entry name" value="RmlC-like cupins"/>
    <property type="match status" value="1"/>
</dbReference>
<dbReference type="HOGENOM" id="CLU_090931_0_1_6"/>
<sequence length="195" mass="21877">MIQILTSANYKTMPWKNGLGSTIELARDAGQDMQQFLWRISMADVSTNGPFSIFPDRQRLLSILEGEGLRLNFVQRGLQQTVKGLDVCAFSGEDVIESVLLDGPVRDFNLIYSAAHFSAQMKKFNGDLTAIELNSGAEIILIYNHAQPITLELDQQYYPLNSGESLKVEKNSDIQLIKFLKNTPFTGVIIELYAR</sequence>
<dbReference type="Pfam" id="PF05962">
    <property type="entry name" value="HutD"/>
    <property type="match status" value="1"/>
</dbReference>
<dbReference type="InterPro" id="IPR011051">
    <property type="entry name" value="RmlC_Cupin_sf"/>
</dbReference>
<dbReference type="OrthoDB" id="9800082at2"/>
<gene>
    <name evidence="1" type="ORF">F945_01211</name>
</gene>
<reference evidence="1 2" key="1">
    <citation type="submission" date="2013-06" db="EMBL/GenBank/DDBJ databases">
        <title>The Genome Sequence of Acinetobacter rudis CIP 110305.</title>
        <authorList>
            <consortium name="The Broad Institute Genome Sequencing Platform"/>
            <consortium name="The Broad Institute Genome Sequencing Center for Infectious Disease"/>
            <person name="Cerqueira G."/>
            <person name="Feldgarden M."/>
            <person name="Courvalin P."/>
            <person name="Perichon B."/>
            <person name="Grillot-Courvalin C."/>
            <person name="Clermont D."/>
            <person name="Rocha E."/>
            <person name="Yoon E.-J."/>
            <person name="Nemec A."/>
            <person name="Young S.K."/>
            <person name="Zeng Q."/>
            <person name="Gargeya S."/>
            <person name="Fitzgerald M."/>
            <person name="Abouelleil A."/>
            <person name="Alvarado L."/>
            <person name="Berlin A.M."/>
            <person name="Chapman S.B."/>
            <person name="Dewar J."/>
            <person name="Goldberg J."/>
            <person name="Griggs A."/>
            <person name="Gujja S."/>
            <person name="Hansen M."/>
            <person name="Howarth C."/>
            <person name="Imamovic A."/>
            <person name="Larimer J."/>
            <person name="McCowan C."/>
            <person name="Murphy C."/>
            <person name="Pearson M."/>
            <person name="Priest M."/>
            <person name="Roberts A."/>
            <person name="Saif S."/>
            <person name="Shea T."/>
            <person name="Sykes S."/>
            <person name="Wortman J."/>
            <person name="Nusbaum C."/>
            <person name="Birren B."/>
        </authorList>
    </citation>
    <scope>NUCLEOTIDE SEQUENCE [LARGE SCALE GENOMIC DNA]</scope>
    <source>
        <strain evidence="1 2">CIP 110305</strain>
    </source>
</reference>
<keyword evidence="2" id="KW-1185">Reference proteome</keyword>
<dbReference type="STRING" id="632955.GCA_000829675_01987"/>
<proteinExistence type="predicted"/>
<dbReference type="eggNOG" id="COG3758">
    <property type="taxonomic scope" value="Bacteria"/>
</dbReference>
<dbReference type="PANTHER" id="PTHR37943">
    <property type="entry name" value="PROTEIN VES"/>
    <property type="match status" value="1"/>
</dbReference>
<comment type="caution">
    <text evidence="1">The sequence shown here is derived from an EMBL/GenBank/DDBJ whole genome shotgun (WGS) entry which is preliminary data.</text>
</comment>
<dbReference type="AlphaFoldDB" id="S3PAW1"/>
<dbReference type="InterPro" id="IPR014710">
    <property type="entry name" value="RmlC-like_jellyroll"/>
</dbReference>
<dbReference type="PATRIC" id="fig|421052.3.peg.1188"/>
<dbReference type="EMBL" id="ATGI01000010">
    <property type="protein sequence ID" value="EPF75986.1"/>
    <property type="molecule type" value="Genomic_DNA"/>
</dbReference>
<dbReference type="CDD" id="cd20293">
    <property type="entry name" value="cupin_HutD_N"/>
    <property type="match status" value="1"/>
</dbReference>
<dbReference type="PANTHER" id="PTHR37943:SF1">
    <property type="entry name" value="PROTEIN VES"/>
    <property type="match status" value="1"/>
</dbReference>
<evidence type="ECO:0000313" key="1">
    <source>
        <dbReference type="EMBL" id="EPF75986.1"/>
    </source>
</evidence>
<dbReference type="InterPro" id="IPR010282">
    <property type="entry name" value="Uncharacterised_HutD/Ves"/>
</dbReference>
<evidence type="ECO:0008006" key="3">
    <source>
        <dbReference type="Google" id="ProtNLM"/>
    </source>
</evidence>
<dbReference type="Proteomes" id="UP000014568">
    <property type="component" value="Unassembled WGS sequence"/>
</dbReference>
<evidence type="ECO:0000313" key="2">
    <source>
        <dbReference type="Proteomes" id="UP000014568"/>
    </source>
</evidence>
<dbReference type="Gene3D" id="2.60.120.10">
    <property type="entry name" value="Jelly Rolls"/>
    <property type="match status" value="2"/>
</dbReference>
<dbReference type="RefSeq" id="WP_016655623.1">
    <property type="nucleotide sequence ID" value="NZ_KE340352.1"/>
</dbReference>
<protein>
    <recommendedName>
        <fullName evidence="3">HutD family protein</fullName>
    </recommendedName>
</protein>
<accession>S3PAW1</accession>
<organism evidence="1 2">
    <name type="scientific">Acinetobacter rudis CIP 110305</name>
    <dbReference type="NCBI Taxonomy" id="421052"/>
    <lineage>
        <taxon>Bacteria</taxon>
        <taxon>Pseudomonadati</taxon>
        <taxon>Pseudomonadota</taxon>
        <taxon>Gammaproteobacteria</taxon>
        <taxon>Moraxellales</taxon>
        <taxon>Moraxellaceae</taxon>
        <taxon>Acinetobacter</taxon>
    </lineage>
</organism>
<name>S3PAW1_9GAMM</name>